<evidence type="ECO:0000313" key="2">
    <source>
        <dbReference type="Proteomes" id="UP000654918"/>
    </source>
</evidence>
<dbReference type="AlphaFoldDB" id="A0A8H6NF85"/>
<accession>A0A8H6NF85</accession>
<sequence length="152" mass="15662">MPIFLAFVPEIADIITLVGLGSGAVGGSVASWCHSHPGPGCVRKRDLLGLDDVPKLNVEKHQVSPCNVPSYNFDQCRGQIQSQGVRVVSSIPAGGVAQFDNIPPACMNLASVLGGSCNGVTVRPTPCGSACMQWAGLSDDQMNALSSALNAA</sequence>
<gene>
    <name evidence="1" type="ORF">CPLU01_07426</name>
</gene>
<protein>
    <submittedName>
        <fullName evidence="1">Uncharacterized protein</fullName>
    </submittedName>
</protein>
<proteinExistence type="predicted"/>
<dbReference type="EMBL" id="WIGO01000095">
    <property type="protein sequence ID" value="KAF6830371.1"/>
    <property type="molecule type" value="Genomic_DNA"/>
</dbReference>
<keyword evidence="2" id="KW-1185">Reference proteome</keyword>
<dbReference type="Proteomes" id="UP000654918">
    <property type="component" value="Unassembled WGS sequence"/>
</dbReference>
<evidence type="ECO:0000313" key="1">
    <source>
        <dbReference type="EMBL" id="KAF6830371.1"/>
    </source>
</evidence>
<reference evidence="1" key="1">
    <citation type="journal article" date="2020" name="Phytopathology">
        <title>Genome Sequence Resources of Colletotrichum truncatum, C. plurivorum, C. musicola, and C. sojae: Four Species Pathogenic to Soybean (Glycine max).</title>
        <authorList>
            <person name="Rogerio F."/>
            <person name="Boufleur T.R."/>
            <person name="Ciampi-Guillardi M."/>
            <person name="Sukno S.A."/>
            <person name="Thon M.R."/>
            <person name="Massola Junior N.S."/>
            <person name="Baroncelli R."/>
        </authorList>
    </citation>
    <scope>NUCLEOTIDE SEQUENCE</scope>
    <source>
        <strain evidence="1">LFN00145</strain>
    </source>
</reference>
<name>A0A8H6NF85_9PEZI</name>
<organism evidence="1 2">
    <name type="scientific">Colletotrichum plurivorum</name>
    <dbReference type="NCBI Taxonomy" id="2175906"/>
    <lineage>
        <taxon>Eukaryota</taxon>
        <taxon>Fungi</taxon>
        <taxon>Dikarya</taxon>
        <taxon>Ascomycota</taxon>
        <taxon>Pezizomycotina</taxon>
        <taxon>Sordariomycetes</taxon>
        <taxon>Hypocreomycetidae</taxon>
        <taxon>Glomerellales</taxon>
        <taxon>Glomerellaceae</taxon>
        <taxon>Colletotrichum</taxon>
        <taxon>Colletotrichum orchidearum species complex</taxon>
    </lineage>
</organism>
<comment type="caution">
    <text evidence="1">The sequence shown here is derived from an EMBL/GenBank/DDBJ whole genome shotgun (WGS) entry which is preliminary data.</text>
</comment>